<protein>
    <submittedName>
        <fullName evidence="1">Uncharacterized protein</fullName>
    </submittedName>
</protein>
<evidence type="ECO:0000313" key="1">
    <source>
        <dbReference type="EMBL" id="KAJ8319235.1"/>
    </source>
</evidence>
<comment type="caution">
    <text evidence="1">The sequence shown here is derived from an EMBL/GenBank/DDBJ whole genome shotgun (WGS) entry which is preliminary data.</text>
</comment>
<dbReference type="Proteomes" id="UP001217089">
    <property type="component" value="Unassembled WGS sequence"/>
</dbReference>
<accession>A0ABQ9FPQ2</accession>
<gene>
    <name evidence="1" type="ORF">KUTeg_004326</name>
</gene>
<keyword evidence="2" id="KW-1185">Reference proteome</keyword>
<name>A0ABQ9FPQ2_TEGGR</name>
<organism evidence="1 2">
    <name type="scientific">Tegillarca granosa</name>
    <name type="common">Malaysian cockle</name>
    <name type="synonym">Anadara granosa</name>
    <dbReference type="NCBI Taxonomy" id="220873"/>
    <lineage>
        <taxon>Eukaryota</taxon>
        <taxon>Metazoa</taxon>
        <taxon>Spiralia</taxon>
        <taxon>Lophotrochozoa</taxon>
        <taxon>Mollusca</taxon>
        <taxon>Bivalvia</taxon>
        <taxon>Autobranchia</taxon>
        <taxon>Pteriomorphia</taxon>
        <taxon>Arcoida</taxon>
        <taxon>Arcoidea</taxon>
        <taxon>Arcidae</taxon>
        <taxon>Tegillarca</taxon>
    </lineage>
</organism>
<evidence type="ECO:0000313" key="2">
    <source>
        <dbReference type="Proteomes" id="UP001217089"/>
    </source>
</evidence>
<dbReference type="EMBL" id="JARBDR010000214">
    <property type="protein sequence ID" value="KAJ8319235.1"/>
    <property type="molecule type" value="Genomic_DNA"/>
</dbReference>
<proteinExistence type="predicted"/>
<reference evidence="1 2" key="1">
    <citation type="submission" date="2022-12" db="EMBL/GenBank/DDBJ databases">
        <title>Chromosome-level genome of Tegillarca granosa.</title>
        <authorList>
            <person name="Kim J."/>
        </authorList>
    </citation>
    <scope>NUCLEOTIDE SEQUENCE [LARGE SCALE GENOMIC DNA]</scope>
    <source>
        <strain evidence="1">Teg-2019</strain>
        <tissue evidence="1">Adductor muscle</tissue>
    </source>
</reference>
<sequence length="85" mass="9842">MISTQRKYPTTMDCTYIQYFTVDDERDGIPQTDAILSVETRINQIGGEMFIKLLTGKSSLHSMISKQTPLALRYKLRDVPREVRM</sequence>